<dbReference type="Proteomes" id="UP000214646">
    <property type="component" value="Unassembled WGS sequence"/>
</dbReference>
<accession>A0A225DD67</accession>
<protein>
    <submittedName>
        <fullName evidence="1">Uncharacterized protein</fullName>
    </submittedName>
</protein>
<dbReference type="AlphaFoldDB" id="A0A225DD67"/>
<dbReference type="EMBL" id="NIDE01000010">
    <property type="protein sequence ID" value="OWK39491.1"/>
    <property type="molecule type" value="Genomic_DNA"/>
</dbReference>
<reference evidence="2" key="1">
    <citation type="submission" date="2017-06" db="EMBL/GenBank/DDBJ databases">
        <title>Genome analysis of Fimbriiglobus ruber SP5, the first member of the order Planctomycetales with confirmed chitinolytic capability.</title>
        <authorList>
            <person name="Ravin N.V."/>
            <person name="Rakitin A.L."/>
            <person name="Ivanova A.A."/>
            <person name="Beletsky A.V."/>
            <person name="Kulichevskaya I.S."/>
            <person name="Mardanov A.V."/>
            <person name="Dedysh S.N."/>
        </authorList>
    </citation>
    <scope>NUCLEOTIDE SEQUENCE [LARGE SCALE GENOMIC DNA]</scope>
    <source>
        <strain evidence="2">SP5</strain>
    </source>
</reference>
<proteinExistence type="predicted"/>
<sequence>MVYGLKCQSKLARDLVREPRTIRRWKSGESPLPKAVVEWLRDRQR</sequence>
<gene>
    <name evidence="1" type="ORF">FRUB_06054</name>
</gene>
<comment type="caution">
    <text evidence="1">The sequence shown here is derived from an EMBL/GenBank/DDBJ whole genome shotgun (WGS) entry which is preliminary data.</text>
</comment>
<evidence type="ECO:0000313" key="1">
    <source>
        <dbReference type="EMBL" id="OWK39491.1"/>
    </source>
</evidence>
<organism evidence="1 2">
    <name type="scientific">Fimbriiglobus ruber</name>
    <dbReference type="NCBI Taxonomy" id="1908690"/>
    <lineage>
        <taxon>Bacteria</taxon>
        <taxon>Pseudomonadati</taxon>
        <taxon>Planctomycetota</taxon>
        <taxon>Planctomycetia</taxon>
        <taxon>Gemmatales</taxon>
        <taxon>Gemmataceae</taxon>
        <taxon>Fimbriiglobus</taxon>
    </lineage>
</organism>
<name>A0A225DD67_9BACT</name>
<keyword evidence="2" id="KW-1185">Reference proteome</keyword>
<evidence type="ECO:0000313" key="2">
    <source>
        <dbReference type="Proteomes" id="UP000214646"/>
    </source>
</evidence>